<dbReference type="InterPro" id="IPR040582">
    <property type="entry name" value="OB_MalK-like"/>
</dbReference>
<dbReference type="InterPro" id="IPR008995">
    <property type="entry name" value="Mo/tungstate-bd_C_term_dom"/>
</dbReference>
<dbReference type="EMBL" id="QWLA01000001">
    <property type="protein sequence ID" value="RIH89894.1"/>
    <property type="molecule type" value="Genomic_DNA"/>
</dbReference>
<dbReference type="PROSITE" id="PS50893">
    <property type="entry name" value="ABC_TRANSPORTER_2"/>
    <property type="match status" value="1"/>
</dbReference>
<feature type="domain" description="ABC transporter" evidence="4">
    <location>
        <begin position="4"/>
        <end position="235"/>
    </location>
</feature>
<dbReference type="GO" id="GO:0016887">
    <property type="term" value="F:ATP hydrolysis activity"/>
    <property type="evidence" value="ECO:0007669"/>
    <property type="project" value="InterPro"/>
</dbReference>
<dbReference type="FunFam" id="3.40.50.300:FF:000042">
    <property type="entry name" value="Maltose/maltodextrin ABC transporter, ATP-binding protein"/>
    <property type="match status" value="1"/>
</dbReference>
<evidence type="ECO:0000256" key="1">
    <source>
        <dbReference type="ARBA" id="ARBA00022448"/>
    </source>
</evidence>
<dbReference type="SUPFAM" id="SSF52540">
    <property type="entry name" value="P-loop containing nucleoside triphosphate hydrolases"/>
    <property type="match status" value="1"/>
</dbReference>
<dbReference type="Gene3D" id="2.40.50.140">
    <property type="entry name" value="Nucleic acid-binding proteins"/>
    <property type="match status" value="1"/>
</dbReference>
<keyword evidence="3 5" id="KW-0067">ATP-binding</keyword>
<dbReference type="Proteomes" id="UP000265341">
    <property type="component" value="Unassembled WGS sequence"/>
</dbReference>
<dbReference type="GO" id="GO:0140359">
    <property type="term" value="F:ABC-type transporter activity"/>
    <property type="evidence" value="ECO:0007669"/>
    <property type="project" value="InterPro"/>
</dbReference>
<dbReference type="InterPro" id="IPR047641">
    <property type="entry name" value="ABC_transpr_MalK/UgpC-like"/>
</dbReference>
<dbReference type="CDD" id="cd03301">
    <property type="entry name" value="ABC_MalK_N"/>
    <property type="match status" value="1"/>
</dbReference>
<dbReference type="OrthoDB" id="25822at2"/>
<keyword evidence="1" id="KW-0813">Transport</keyword>
<sequence>MAKIRLENVYKRYGTKVTAVKDFNLETEDGEFVVFVGPSGCGKTTTLRMIAGLEDITEGKIYIGDRLVNDVPPKDRDIAMVFQNYALYPHMNVYDNMAFGLKLRRVPRDEIDRRVKEAARIIKIDHLLQRKPRELSGGQRQRVAMGRAIVREPKVFLFDEPLSNLDAKLRVEMRAEIAKLTRRLGVTTVYVTHDQVEAMTLGHRIVVMKDGEIQQTDTPLNLYDFPENKFVAGFIGSPSMNFVRARVEVQGSDAYFSIDGQKIKANPTLSASLKAYNGREVWMGVRPEHIGLKGWTTIPEDNNVVKGQVEVVEPLGADTEIHAEVGGAMVTAKVDGHAVVLPGDTVELLIDTSKLHAFETEGSEKAIGHATLKETQSRSQAKV</sequence>
<keyword evidence="5" id="KW-0378">Hydrolase</keyword>
<reference evidence="5 6" key="1">
    <citation type="submission" date="2018-08" db="EMBL/GenBank/DDBJ databases">
        <title>Meiothermus roseus NBRC 110900 genome sequencing project.</title>
        <authorList>
            <person name="Da Costa M.S."/>
            <person name="Albuquerque L."/>
            <person name="Raposo P."/>
            <person name="Froufe H.J.C."/>
            <person name="Barroso C.S."/>
            <person name="Egas C."/>
        </authorList>
    </citation>
    <scope>NUCLEOTIDE SEQUENCE [LARGE SCALE GENOMIC DNA]</scope>
    <source>
        <strain evidence="5 6">NBRC 110900</strain>
    </source>
</reference>
<dbReference type="GO" id="GO:0005524">
    <property type="term" value="F:ATP binding"/>
    <property type="evidence" value="ECO:0007669"/>
    <property type="project" value="UniProtKB-KW"/>
</dbReference>
<dbReference type="Gene3D" id="3.40.50.300">
    <property type="entry name" value="P-loop containing nucleotide triphosphate hydrolases"/>
    <property type="match status" value="1"/>
</dbReference>
<organism evidence="5 6">
    <name type="scientific">Calidithermus roseus</name>
    <dbReference type="NCBI Taxonomy" id="1644118"/>
    <lineage>
        <taxon>Bacteria</taxon>
        <taxon>Thermotogati</taxon>
        <taxon>Deinococcota</taxon>
        <taxon>Deinococci</taxon>
        <taxon>Thermales</taxon>
        <taxon>Thermaceae</taxon>
        <taxon>Calidithermus</taxon>
    </lineage>
</organism>
<dbReference type="InterPro" id="IPR027417">
    <property type="entry name" value="P-loop_NTPase"/>
</dbReference>
<dbReference type="PANTHER" id="PTHR43875">
    <property type="entry name" value="MALTODEXTRIN IMPORT ATP-BINDING PROTEIN MSMX"/>
    <property type="match status" value="1"/>
</dbReference>
<keyword evidence="6" id="KW-1185">Reference proteome</keyword>
<dbReference type="PANTHER" id="PTHR43875:SF1">
    <property type="entry name" value="OSMOPROTECTIVE COMPOUNDS UPTAKE ATP-BINDING PROTEIN GGTA"/>
    <property type="match status" value="1"/>
</dbReference>
<dbReference type="InterPro" id="IPR003593">
    <property type="entry name" value="AAA+_ATPase"/>
</dbReference>
<evidence type="ECO:0000313" key="6">
    <source>
        <dbReference type="Proteomes" id="UP000265341"/>
    </source>
</evidence>
<proteinExistence type="predicted"/>
<dbReference type="InterPro" id="IPR017871">
    <property type="entry name" value="ABC_transporter-like_CS"/>
</dbReference>
<name>A0A399EZB9_9DEIN</name>
<dbReference type="AlphaFoldDB" id="A0A399EZB9"/>
<dbReference type="GO" id="GO:0008643">
    <property type="term" value="P:carbohydrate transport"/>
    <property type="evidence" value="ECO:0007669"/>
    <property type="project" value="InterPro"/>
</dbReference>
<dbReference type="Pfam" id="PF17912">
    <property type="entry name" value="OB_MalK"/>
    <property type="match status" value="1"/>
</dbReference>
<dbReference type="Gene3D" id="2.40.50.100">
    <property type="match status" value="1"/>
</dbReference>
<dbReference type="InterPro" id="IPR012340">
    <property type="entry name" value="NA-bd_OB-fold"/>
</dbReference>
<dbReference type="Pfam" id="PF03459">
    <property type="entry name" value="TOBE"/>
    <property type="match status" value="1"/>
</dbReference>
<dbReference type="SUPFAM" id="SSF50331">
    <property type="entry name" value="MOP-like"/>
    <property type="match status" value="1"/>
</dbReference>
<dbReference type="InterPro" id="IPR015855">
    <property type="entry name" value="ABC_transpr_MalK-like"/>
</dbReference>
<comment type="caution">
    <text evidence="5">The sequence shown here is derived from an EMBL/GenBank/DDBJ whole genome shotgun (WGS) entry which is preliminary data.</text>
</comment>
<dbReference type="Pfam" id="PF00005">
    <property type="entry name" value="ABC_tran"/>
    <property type="match status" value="1"/>
</dbReference>
<dbReference type="GO" id="GO:0055052">
    <property type="term" value="C:ATP-binding cassette (ABC) transporter complex, substrate-binding subunit-containing"/>
    <property type="evidence" value="ECO:0007669"/>
    <property type="project" value="TreeGrafter"/>
</dbReference>
<dbReference type="NCBIfam" id="NF008653">
    <property type="entry name" value="PRK11650.1"/>
    <property type="match status" value="1"/>
</dbReference>
<evidence type="ECO:0000256" key="3">
    <source>
        <dbReference type="ARBA" id="ARBA00022840"/>
    </source>
</evidence>
<dbReference type="EC" id="3.6.3.20" evidence="5"/>
<evidence type="ECO:0000256" key="2">
    <source>
        <dbReference type="ARBA" id="ARBA00022741"/>
    </source>
</evidence>
<gene>
    <name evidence="5" type="primary">ugpC</name>
    <name evidence="5" type="ORF">Mrose_00119</name>
</gene>
<evidence type="ECO:0000259" key="4">
    <source>
        <dbReference type="PROSITE" id="PS50893"/>
    </source>
</evidence>
<protein>
    <submittedName>
        <fullName evidence="5">sn-glycerol-3-phosphate import ATP-binding protein UgpC</fullName>
        <ecNumber evidence="5">3.6.3.20</ecNumber>
    </submittedName>
</protein>
<dbReference type="PROSITE" id="PS00211">
    <property type="entry name" value="ABC_TRANSPORTER_1"/>
    <property type="match status" value="1"/>
</dbReference>
<accession>A0A399EZB9</accession>
<evidence type="ECO:0000313" key="5">
    <source>
        <dbReference type="EMBL" id="RIH89894.1"/>
    </source>
</evidence>
<dbReference type="InterPro" id="IPR005116">
    <property type="entry name" value="Transp-assoc_OB_typ1"/>
</dbReference>
<dbReference type="RefSeq" id="WP_119275523.1">
    <property type="nucleotide sequence ID" value="NZ_QWLA01000001.1"/>
</dbReference>
<dbReference type="SMART" id="SM00382">
    <property type="entry name" value="AAA"/>
    <property type="match status" value="1"/>
</dbReference>
<dbReference type="InterPro" id="IPR003439">
    <property type="entry name" value="ABC_transporter-like_ATP-bd"/>
</dbReference>
<keyword evidence="2" id="KW-0547">Nucleotide-binding</keyword>